<organism evidence="1 2">
    <name type="scientific">Candidatus Comchoanobacter bicostacola</name>
    <dbReference type="NCBI Taxonomy" id="2919598"/>
    <lineage>
        <taxon>Bacteria</taxon>
        <taxon>Pseudomonadati</taxon>
        <taxon>Pseudomonadota</taxon>
        <taxon>Gammaproteobacteria</taxon>
        <taxon>Candidatus Comchoanobacterales</taxon>
        <taxon>Candidatus Comchoanobacteraceae</taxon>
        <taxon>Candidatus Comchoanobacter</taxon>
    </lineage>
</organism>
<proteinExistence type="predicted"/>
<reference evidence="1 2" key="1">
    <citation type="journal article" date="2022" name="Nat. Microbiol.">
        <title>The microbiome of a bacterivorous marine choanoflagellate contains a resource-demanding obligate bacterial associate.</title>
        <authorList>
            <person name="Needham D.M."/>
            <person name="Poirier C."/>
            <person name="Bachy C."/>
            <person name="George E.E."/>
            <person name="Wilken S."/>
            <person name="Yung C.C.M."/>
            <person name="Limardo A.J."/>
            <person name="Morando M."/>
            <person name="Sudek L."/>
            <person name="Malmstrom R.R."/>
            <person name="Keeling P.J."/>
            <person name="Santoro A.E."/>
            <person name="Worden A.Z."/>
        </authorList>
    </citation>
    <scope>NUCLEOTIDE SEQUENCE [LARGE SCALE GENOMIC DNA]</scope>
    <source>
        <strain evidence="1 2">Comchoano-1</strain>
    </source>
</reference>
<name>A0ABY5DII3_9GAMM</name>
<evidence type="ECO:0000313" key="2">
    <source>
        <dbReference type="Proteomes" id="UP001055955"/>
    </source>
</evidence>
<keyword evidence="2" id="KW-1185">Reference proteome</keyword>
<accession>A0ABY5DII3</accession>
<gene>
    <name evidence="1" type="ORF">MMH89_04145</name>
</gene>
<dbReference type="EMBL" id="CP092900">
    <property type="protein sequence ID" value="UTC24408.1"/>
    <property type="molecule type" value="Genomic_DNA"/>
</dbReference>
<sequence>MLNSIQEKLIKLCKARGWSFKIREKDLSLEEVFADFGVMPGLVKKASRFMSLCHGREIGASYPEDEKTTLGYKVEIDDGQDELELILFILQALVPFVNMDEVSARHALDSLTYE</sequence>
<dbReference type="Proteomes" id="UP001055955">
    <property type="component" value="Chromosome"/>
</dbReference>
<dbReference type="RefSeq" id="WP_258568191.1">
    <property type="nucleotide sequence ID" value="NZ_CP092900.1"/>
</dbReference>
<dbReference type="Pfam" id="PF12608">
    <property type="entry name" value="T4bSS_IcmS"/>
    <property type="match status" value="1"/>
</dbReference>
<evidence type="ECO:0000313" key="1">
    <source>
        <dbReference type="EMBL" id="UTC24408.1"/>
    </source>
</evidence>
<protein>
    <submittedName>
        <fullName evidence="1">Uncharacterized protein</fullName>
    </submittedName>
</protein>
<dbReference type="InterPro" id="IPR022250">
    <property type="entry name" value="T4bSS_IcmS"/>
</dbReference>